<dbReference type="SUPFAM" id="SSF56436">
    <property type="entry name" value="C-type lectin-like"/>
    <property type="match status" value="1"/>
</dbReference>
<evidence type="ECO:0000313" key="3">
    <source>
        <dbReference type="Proteomes" id="UP000255423"/>
    </source>
</evidence>
<evidence type="ECO:0000313" key="2">
    <source>
        <dbReference type="EMBL" id="SUQ19211.1"/>
    </source>
</evidence>
<evidence type="ECO:0000256" key="1">
    <source>
        <dbReference type="SAM" id="SignalP"/>
    </source>
</evidence>
<dbReference type="PROSITE" id="PS51257">
    <property type="entry name" value="PROKAR_LIPOPROTEIN"/>
    <property type="match status" value="1"/>
</dbReference>
<reference evidence="2 3" key="1">
    <citation type="submission" date="2017-08" db="EMBL/GenBank/DDBJ databases">
        <authorList>
            <person name="de Groot N.N."/>
        </authorList>
    </citation>
    <scope>NUCLEOTIDE SEQUENCE [LARGE SCALE GENOMIC DNA]</scope>
    <source>
        <strain evidence="2 3">HM2</strain>
    </source>
</reference>
<feature type="chain" id="PRO_5016606898" description="Lipoprotein" evidence="1">
    <location>
        <begin position="21"/>
        <end position="789"/>
    </location>
</feature>
<dbReference type="InterPro" id="IPR016187">
    <property type="entry name" value="CTDL_fold"/>
</dbReference>
<proteinExistence type="predicted"/>
<keyword evidence="1" id="KW-0732">Signal</keyword>
<dbReference type="Gene3D" id="3.90.1580.10">
    <property type="entry name" value="paralog of FGE (formylglycine-generating enzyme)"/>
    <property type="match status" value="1"/>
</dbReference>
<name>A0A380RV87_FIBSU</name>
<organism evidence="2 3">
    <name type="scientific">Fibrobacter succinogenes</name>
    <name type="common">Bacteroides succinogenes</name>
    <dbReference type="NCBI Taxonomy" id="833"/>
    <lineage>
        <taxon>Bacteria</taxon>
        <taxon>Pseudomonadati</taxon>
        <taxon>Fibrobacterota</taxon>
        <taxon>Fibrobacteria</taxon>
        <taxon>Fibrobacterales</taxon>
        <taxon>Fibrobacteraceae</taxon>
        <taxon>Fibrobacter</taxon>
    </lineage>
</organism>
<dbReference type="RefSeq" id="WP_258285251.1">
    <property type="nucleotide sequence ID" value="NZ_UHJL01000001.1"/>
</dbReference>
<feature type="signal peptide" evidence="1">
    <location>
        <begin position="1"/>
        <end position="20"/>
    </location>
</feature>
<gene>
    <name evidence="2" type="ORF">SAMN05661053_0439</name>
</gene>
<sequence>MRFLKLYLLSVFALFLLACYDDDEGPEFSFDREISEISVLEDCSTDTADGRSCYKIRYRYPYHLDDYSGLCVWLDTVIVDDTSKAVNNKQIAQAHDSSNKEAFFFEYKTNGRYYDTLDLTDRVAQFIDDGYDSLQVALFCEYSDGRDPGAVQRTVLRFKDNIAPSNVVPEDSVWSKGVLISWDRPTDQTSFHKQGENDGKIFGYNVVIYAIDRPDEDIRDLKVSVQTPKGTDYTGDKYFKRDAQIVRSVDSFYVQNVERSDKVKNYLRLVIFDGEGYNTQDPAKNNFRLIIEGLRTRSNTEDYEYKIGFSAWDEVGNRSGSQGDPQVDPKDWRGFMTTDSIAPLMPKKIFFEEDSLFPGFAKLDSNNHVRIYWNRSVDPLKFKHGISVDSELVIPRGCNIQECYEDVSKYTVKYYNKLDKSWNLYADADKDGIYSRYRRDGKGGFEYDALDTASFISYTIRRVAPGDTIILRLNSVDSSGYKSGVLQDTVFVSPGKLGDELKCPEGFVAVSTSDTTSFCMERYEHRSADGKFMTNVLHSEAVAACEAISASGFEVSLCKERDWELTCLSGGSLPYGVIEEDDKSSDYLFRYCNVSTGNAAIAEDIAKRDPQCMNPMGVRDLPGQFQEWVMGRSEDSVAVVKGSSYMIYEGLDRESIAYCTNRAFPYYTRPGYTQDTVYLYREGTKVDTVYAADTTRTLYQKLTTKDFKDTLQFYDVIDANGKVIGKDFSLYSEYKKGGDAWLDSLANGLTYKPTTKEAVFLTGEKLYYRAAASFYKSSTIGFRCCAYKK</sequence>
<evidence type="ECO:0008006" key="4">
    <source>
        <dbReference type="Google" id="ProtNLM"/>
    </source>
</evidence>
<dbReference type="AlphaFoldDB" id="A0A380RV87"/>
<protein>
    <recommendedName>
        <fullName evidence="4">Lipoprotein</fullName>
    </recommendedName>
</protein>
<dbReference type="EMBL" id="UHJL01000001">
    <property type="protein sequence ID" value="SUQ19211.1"/>
    <property type="molecule type" value="Genomic_DNA"/>
</dbReference>
<accession>A0A380RV87</accession>
<dbReference type="Proteomes" id="UP000255423">
    <property type="component" value="Unassembled WGS sequence"/>
</dbReference>
<dbReference type="InterPro" id="IPR042095">
    <property type="entry name" value="SUMF_sf"/>
</dbReference>